<keyword evidence="2" id="KW-1185">Reference proteome</keyword>
<dbReference type="Proteomes" id="UP001059607">
    <property type="component" value="Chromosome"/>
</dbReference>
<proteinExistence type="predicted"/>
<evidence type="ECO:0000313" key="2">
    <source>
        <dbReference type="Proteomes" id="UP001059607"/>
    </source>
</evidence>
<evidence type="ECO:0000313" key="1">
    <source>
        <dbReference type="EMBL" id="UTO12288.1"/>
    </source>
</evidence>
<dbReference type="RefSeq" id="WP_054615750.1">
    <property type="nucleotide sequence ID" value="NZ_CP101125.1"/>
</dbReference>
<gene>
    <name evidence="1" type="ORF">NK667_19165</name>
</gene>
<reference evidence="1" key="1">
    <citation type="submission" date="2022-07" db="EMBL/GenBank/DDBJ databases">
        <title>Pseudomonas nunamit sp. nov. an antifungal species isolated from Greenland.</title>
        <authorList>
            <person name="Ntana F."/>
            <person name="Hennessy R.C."/>
            <person name="Zervas A."/>
            <person name="Stougaard P."/>
        </authorList>
    </citation>
    <scope>NUCLEOTIDE SEQUENCE</scope>
    <source>
        <strain evidence="1">In5</strain>
    </source>
</reference>
<organism evidence="1 2">
    <name type="scientific">Pseudomonas nunensis</name>
    <dbReference type="NCBI Taxonomy" id="2961896"/>
    <lineage>
        <taxon>Bacteria</taxon>
        <taxon>Pseudomonadati</taxon>
        <taxon>Pseudomonadota</taxon>
        <taxon>Gammaproteobacteria</taxon>
        <taxon>Pseudomonadales</taxon>
        <taxon>Pseudomonadaceae</taxon>
        <taxon>Pseudomonas</taxon>
    </lineage>
</organism>
<name>A0ABY5E918_9PSED</name>
<accession>A0ABY5E918</accession>
<protein>
    <recommendedName>
        <fullName evidence="3">Acetoacetate decarboxylase (ADC)</fullName>
    </recommendedName>
</protein>
<sequence length="221" mass="24777">MAAVEYRKLQGMELKFVAGRLEENRAERAIGYSVTFDMTLDFTHFVQMANVYIPGYLNSPINAIRPDLLGLAYHDSYNYFSEAPGPIHSSEALSAVFTKDRNYLDVWSSGEMDQRYGKPEFAFVNGALRITARAYFRWEDPARQIEIADLPTVSFQWALNLMGGHTKAGDVLAPSSVVILMYAHEDLVEVDGLQLFRGMRYMKGRELGFGPISSGQILTAG</sequence>
<dbReference type="EMBL" id="CP101125">
    <property type="protein sequence ID" value="UTO12288.1"/>
    <property type="molecule type" value="Genomic_DNA"/>
</dbReference>
<evidence type="ECO:0008006" key="3">
    <source>
        <dbReference type="Google" id="ProtNLM"/>
    </source>
</evidence>